<gene>
    <name evidence="4" type="primary">mce1B</name>
    <name evidence="4" type="ordered locus">REQ_04100</name>
</gene>
<protein>
    <submittedName>
        <fullName evidence="4">Mce family lipoprotein Mce1B</fullName>
    </submittedName>
</protein>
<sequence>MKLGWVPIAKVLGFCAVGAACASLVANTLSVPVRGDSERYTVEFTDVEGLHEGNPVTMAGVRVGRVDSIAFADAGGGTSKAVVGIEVSSEHSLDRNTTAAVRYGDMLGARYVALSPPGGVALQPDSGVASDTLEPGGVIPLDRTTPPVDLTALMNGFAPLFDALEPAEVNTLTRSFVETFDGQGATVAALLDRIATLSGDLADRSGVYEQLLTNMNALMTSVDRRQPELEQLVTGLRDLSTSVVGSNDRLAVLLDDGNRAVASLAAALTRSQGAFGASVTDLKSVTDTWIADTPAFEQFVAKMPQFADGVNSISAYGGFVSLYLCNFVLKAGDVEANIFGRTHSEVCR</sequence>
<dbReference type="Pfam" id="PF11887">
    <property type="entry name" value="Mce4_CUP1"/>
    <property type="match status" value="1"/>
</dbReference>
<dbReference type="PROSITE" id="PS51257">
    <property type="entry name" value="PROKAR_LIPOPROTEIN"/>
    <property type="match status" value="1"/>
</dbReference>
<reference evidence="4" key="1">
    <citation type="journal article" date="2010" name="PLoS Genet.">
        <title>The genome of a pathogenic rhodococcus: cooptive virulence underpinned by key gene acquisitions.</title>
        <authorList>
            <person name="Letek M."/>
            <person name="Gonzalez P."/>
            <person name="Macarthur I."/>
            <person name="Rodriguez H."/>
            <person name="Freeman T.C."/>
            <person name="Valero-Rello A."/>
            <person name="Blanco M."/>
            <person name="Buckley T."/>
            <person name="Cherevach I."/>
            <person name="Fahey R."/>
            <person name="Hapeshi A."/>
            <person name="Holdstock J."/>
            <person name="Leadon D."/>
            <person name="Navas J."/>
            <person name="Ocampo A."/>
            <person name="Quail M.A."/>
            <person name="Sanders M."/>
            <person name="Scortti M.M."/>
            <person name="Prescott J.F."/>
            <person name="Fogarty U."/>
            <person name="Meijer W.G."/>
            <person name="Parkhill J."/>
            <person name="Bentley S.D."/>
            <person name="Vazquez-Boland J.A."/>
        </authorList>
    </citation>
    <scope>NUCLEOTIDE SEQUENCE [LARGE SCALE GENOMIC DNA]</scope>
    <source>
        <strain evidence="4 5">103S</strain>
    </source>
</reference>
<dbReference type="GO" id="GO:0051701">
    <property type="term" value="P:biological process involved in interaction with host"/>
    <property type="evidence" value="ECO:0007669"/>
    <property type="project" value="TreeGrafter"/>
</dbReference>
<dbReference type="Pfam" id="PF02470">
    <property type="entry name" value="MlaD"/>
    <property type="match status" value="1"/>
</dbReference>
<dbReference type="NCBIfam" id="TIGR00996">
    <property type="entry name" value="Mtu_fam_mce"/>
    <property type="match status" value="1"/>
</dbReference>
<evidence type="ECO:0000313" key="5">
    <source>
        <dbReference type="Proteomes" id="UP000006892"/>
    </source>
</evidence>
<dbReference type="InterPro" id="IPR003399">
    <property type="entry name" value="Mce/MlaD"/>
</dbReference>
<feature type="signal peptide" evidence="1">
    <location>
        <begin position="1"/>
        <end position="22"/>
    </location>
</feature>
<feature type="domain" description="Mce/MlaD" evidence="2">
    <location>
        <begin position="38"/>
        <end position="117"/>
    </location>
</feature>
<dbReference type="KEGG" id="req:REQ_04100"/>
<organism evidence="4">
    <name type="scientific">Rhodococcus hoagii (strain 103S)</name>
    <name type="common">Rhodococcus equi</name>
    <dbReference type="NCBI Taxonomy" id="685727"/>
    <lineage>
        <taxon>Bacteria</taxon>
        <taxon>Bacillati</taxon>
        <taxon>Actinomycetota</taxon>
        <taxon>Actinomycetes</taxon>
        <taxon>Mycobacteriales</taxon>
        <taxon>Nocardiaceae</taxon>
        <taxon>Prescottella</taxon>
    </lineage>
</organism>
<dbReference type="RefSeq" id="WP_013414666.1">
    <property type="nucleotide sequence ID" value="NC_014659.1"/>
</dbReference>
<evidence type="ECO:0000256" key="1">
    <source>
        <dbReference type="SAM" id="SignalP"/>
    </source>
</evidence>
<dbReference type="GO" id="GO:0005576">
    <property type="term" value="C:extracellular region"/>
    <property type="evidence" value="ECO:0007669"/>
    <property type="project" value="TreeGrafter"/>
</dbReference>
<evidence type="ECO:0000259" key="3">
    <source>
        <dbReference type="Pfam" id="PF11887"/>
    </source>
</evidence>
<proteinExistence type="predicted"/>
<dbReference type="Proteomes" id="UP001154400">
    <property type="component" value="Chromosome"/>
</dbReference>
<evidence type="ECO:0000259" key="2">
    <source>
        <dbReference type="Pfam" id="PF02470"/>
    </source>
</evidence>
<dbReference type="InterPro" id="IPR005693">
    <property type="entry name" value="Mce"/>
</dbReference>
<feature type="chain" id="PRO_5018672245" evidence="1">
    <location>
        <begin position="23"/>
        <end position="348"/>
    </location>
</feature>
<evidence type="ECO:0000313" key="4">
    <source>
        <dbReference type="EMBL" id="CBH46546.1"/>
    </source>
</evidence>
<dbReference type="PANTHER" id="PTHR33371:SF17">
    <property type="entry name" value="MCE-FAMILY PROTEIN MCE1B"/>
    <property type="match status" value="1"/>
</dbReference>
<dbReference type="PANTHER" id="PTHR33371">
    <property type="entry name" value="INTERMEMBRANE PHOSPHOLIPID TRANSPORT SYSTEM BINDING PROTEIN MLAD-RELATED"/>
    <property type="match status" value="1"/>
</dbReference>
<dbReference type="AlphaFoldDB" id="A0A3S5Y1Z6"/>
<dbReference type="InterPro" id="IPR024516">
    <property type="entry name" value="Mce_C"/>
</dbReference>
<accession>A0A3S5Y1Z6</accession>
<dbReference type="EMBL" id="FN563149">
    <property type="protein sequence ID" value="CBH46546.1"/>
    <property type="molecule type" value="Genomic_DNA"/>
</dbReference>
<keyword evidence="1" id="KW-0732">Signal</keyword>
<keyword evidence="4" id="KW-0449">Lipoprotein</keyword>
<dbReference type="InterPro" id="IPR052336">
    <property type="entry name" value="MlaD_Phospholipid_Transporter"/>
</dbReference>
<name>A0A3S5Y1Z6_RHOH1</name>
<feature type="domain" description="Mammalian cell entry C-terminal" evidence="3">
    <location>
        <begin position="131"/>
        <end position="318"/>
    </location>
</feature>